<reference evidence="3 4" key="1">
    <citation type="submission" date="2024-02" db="EMBL/GenBank/DDBJ databases">
        <title>Rhodopirellula caenicola NBRC 110016.</title>
        <authorList>
            <person name="Ichikawa N."/>
            <person name="Katano-Makiyama Y."/>
            <person name="Hidaka K."/>
        </authorList>
    </citation>
    <scope>NUCLEOTIDE SEQUENCE [LARGE SCALE GENOMIC DNA]</scope>
    <source>
        <strain evidence="3 4">NBRC 110016</strain>
    </source>
</reference>
<evidence type="ECO:0000313" key="3">
    <source>
        <dbReference type="EMBL" id="GAA5510724.1"/>
    </source>
</evidence>
<accession>A0ABP9W023</accession>
<feature type="region of interest" description="Disordered" evidence="1">
    <location>
        <begin position="116"/>
        <end position="138"/>
    </location>
</feature>
<proteinExistence type="predicted"/>
<sequence length="138" mass="15027">MSPVPPSEGMSQNDSSAANGLSQESLELEVKEQPLRERLFPQLSLKFLLKLTAICAAVMWAFRAGAMDNLFWAKCLSVILITAMGCFFAYAAMFCIAFFLARFSGAILEPFQHNRPTPHSGAPASLSTAPSIPREDNA</sequence>
<evidence type="ECO:0000313" key="4">
    <source>
        <dbReference type="Proteomes" id="UP001416858"/>
    </source>
</evidence>
<protein>
    <recommendedName>
        <fullName evidence="5">Transmembrane protein</fullName>
    </recommendedName>
</protein>
<dbReference type="RefSeq" id="WP_345688879.1">
    <property type="nucleotide sequence ID" value="NZ_BAABRO010000027.1"/>
</dbReference>
<dbReference type="Proteomes" id="UP001416858">
    <property type="component" value="Unassembled WGS sequence"/>
</dbReference>
<feature type="transmembrane region" description="Helical" evidence="2">
    <location>
        <begin position="47"/>
        <end position="66"/>
    </location>
</feature>
<organism evidence="3 4">
    <name type="scientific">Novipirellula caenicola</name>
    <dbReference type="NCBI Taxonomy" id="1536901"/>
    <lineage>
        <taxon>Bacteria</taxon>
        <taxon>Pseudomonadati</taxon>
        <taxon>Planctomycetota</taxon>
        <taxon>Planctomycetia</taxon>
        <taxon>Pirellulales</taxon>
        <taxon>Pirellulaceae</taxon>
        <taxon>Novipirellula</taxon>
    </lineage>
</organism>
<gene>
    <name evidence="3" type="ORF">Rcae01_06234</name>
</gene>
<feature type="transmembrane region" description="Helical" evidence="2">
    <location>
        <begin position="78"/>
        <end position="101"/>
    </location>
</feature>
<keyword evidence="2" id="KW-0812">Transmembrane</keyword>
<dbReference type="EMBL" id="BAABRO010000027">
    <property type="protein sequence ID" value="GAA5510724.1"/>
    <property type="molecule type" value="Genomic_DNA"/>
</dbReference>
<comment type="caution">
    <text evidence="3">The sequence shown here is derived from an EMBL/GenBank/DDBJ whole genome shotgun (WGS) entry which is preliminary data.</text>
</comment>
<evidence type="ECO:0000256" key="1">
    <source>
        <dbReference type="SAM" id="MobiDB-lite"/>
    </source>
</evidence>
<keyword evidence="2" id="KW-0472">Membrane</keyword>
<evidence type="ECO:0000256" key="2">
    <source>
        <dbReference type="SAM" id="Phobius"/>
    </source>
</evidence>
<keyword evidence="2" id="KW-1133">Transmembrane helix</keyword>
<name>A0ABP9W023_9BACT</name>
<evidence type="ECO:0008006" key="5">
    <source>
        <dbReference type="Google" id="ProtNLM"/>
    </source>
</evidence>
<keyword evidence="4" id="KW-1185">Reference proteome</keyword>